<dbReference type="InterPro" id="IPR006026">
    <property type="entry name" value="Peptidase_Metallo"/>
</dbReference>
<evidence type="ECO:0000256" key="1">
    <source>
        <dbReference type="ARBA" id="ARBA00022670"/>
    </source>
</evidence>
<dbReference type="EMBL" id="CP114767">
    <property type="protein sequence ID" value="WBA41778.1"/>
    <property type="molecule type" value="Genomic_DNA"/>
</dbReference>
<feature type="binding site" evidence="6">
    <location>
        <position position="190"/>
    </location>
    <ligand>
        <name>Zn(2+)</name>
        <dbReference type="ChEBI" id="CHEBI:29105"/>
        <note>catalytic</note>
    </ligand>
</feature>
<keyword evidence="1 6" id="KW-0645">Protease</keyword>
<protein>
    <submittedName>
        <fullName evidence="9">M12 family metallopeptidase</fullName>
    </submittedName>
</protein>
<dbReference type="PANTHER" id="PTHR10127">
    <property type="entry name" value="DISCOIDIN, CUB, EGF, LAMININ , AND ZINC METALLOPROTEASE DOMAIN CONTAINING"/>
    <property type="match status" value="1"/>
</dbReference>
<dbReference type="InterPro" id="IPR034035">
    <property type="entry name" value="Astacin-like_dom"/>
</dbReference>
<evidence type="ECO:0000256" key="7">
    <source>
        <dbReference type="SAM" id="MobiDB-lite"/>
    </source>
</evidence>
<dbReference type="Pfam" id="PF01400">
    <property type="entry name" value="Astacin"/>
    <property type="match status" value="1"/>
</dbReference>
<feature type="binding site" evidence="6">
    <location>
        <position position="196"/>
    </location>
    <ligand>
        <name>Zn(2+)</name>
        <dbReference type="ChEBI" id="CHEBI:29105"/>
        <note>catalytic</note>
    </ligand>
</feature>
<comment type="caution">
    <text evidence="6">Lacks conserved residue(s) required for the propagation of feature annotation.</text>
</comment>
<feature type="domain" description="Peptidase M12A" evidence="8">
    <location>
        <begin position="103"/>
        <end position="286"/>
    </location>
</feature>
<name>A0ABY7LMV3_9BACT</name>
<feature type="binding site" evidence="6">
    <location>
        <position position="186"/>
    </location>
    <ligand>
        <name>Zn(2+)</name>
        <dbReference type="ChEBI" id="CHEBI:29105"/>
        <note>catalytic</note>
    </ligand>
</feature>
<evidence type="ECO:0000313" key="10">
    <source>
        <dbReference type="Proteomes" id="UP001211005"/>
    </source>
</evidence>
<feature type="compositionally biased region" description="Polar residues" evidence="7">
    <location>
        <begin position="29"/>
        <end position="38"/>
    </location>
</feature>
<dbReference type="PANTHER" id="PTHR10127:SF780">
    <property type="entry name" value="METALLOENDOPEPTIDASE"/>
    <property type="match status" value="1"/>
</dbReference>
<keyword evidence="4 6" id="KW-0862">Zinc</keyword>
<reference evidence="9 10" key="1">
    <citation type="submission" date="2022-12" db="EMBL/GenBank/DDBJ databases">
        <title>Hymenobacter canadensis sp. nov. isolated from lake water of the Cambridge Bay, Canada.</title>
        <authorList>
            <person name="Kim W.H."/>
            <person name="Lee Y.M."/>
        </authorList>
    </citation>
    <scope>NUCLEOTIDE SEQUENCE [LARGE SCALE GENOMIC DNA]</scope>
    <source>
        <strain evidence="9 10">PAMC 29467</strain>
    </source>
</reference>
<dbReference type="PROSITE" id="PS51257">
    <property type="entry name" value="PROKAR_LIPOPROTEIN"/>
    <property type="match status" value="1"/>
</dbReference>
<dbReference type="Proteomes" id="UP001211005">
    <property type="component" value="Chromosome"/>
</dbReference>
<dbReference type="SUPFAM" id="SSF55486">
    <property type="entry name" value="Metalloproteases ('zincins'), catalytic domain"/>
    <property type="match status" value="1"/>
</dbReference>
<keyword evidence="10" id="KW-1185">Reference proteome</keyword>
<feature type="region of interest" description="Disordered" evidence="7">
    <location>
        <begin position="29"/>
        <end position="62"/>
    </location>
</feature>
<evidence type="ECO:0000259" key="8">
    <source>
        <dbReference type="PROSITE" id="PS51864"/>
    </source>
</evidence>
<keyword evidence="2 6" id="KW-0479">Metal-binding</keyword>
<dbReference type="RefSeq" id="WP_269559840.1">
    <property type="nucleotide sequence ID" value="NZ_CP114767.1"/>
</dbReference>
<comment type="cofactor">
    <cofactor evidence="6">
        <name>Zn(2+)</name>
        <dbReference type="ChEBI" id="CHEBI:29105"/>
    </cofactor>
    <text evidence="6">Binds 1 zinc ion per subunit.</text>
</comment>
<evidence type="ECO:0000256" key="2">
    <source>
        <dbReference type="ARBA" id="ARBA00022723"/>
    </source>
</evidence>
<dbReference type="SMART" id="SM00235">
    <property type="entry name" value="ZnMc"/>
    <property type="match status" value="1"/>
</dbReference>
<dbReference type="Gene3D" id="3.40.390.10">
    <property type="entry name" value="Collagenase (Catalytic Domain)"/>
    <property type="match status" value="1"/>
</dbReference>
<keyword evidence="5 6" id="KW-0482">Metalloprotease</keyword>
<accession>A0ABY7LMV3</accession>
<dbReference type="PRINTS" id="PR00480">
    <property type="entry name" value="ASTACIN"/>
</dbReference>
<feature type="active site" evidence="6">
    <location>
        <position position="187"/>
    </location>
</feature>
<evidence type="ECO:0000256" key="6">
    <source>
        <dbReference type="PROSITE-ProRule" id="PRU01211"/>
    </source>
</evidence>
<dbReference type="InterPro" id="IPR001506">
    <property type="entry name" value="Peptidase_M12A"/>
</dbReference>
<dbReference type="CDD" id="cd04280">
    <property type="entry name" value="ZnMc_astacin_like"/>
    <property type="match status" value="1"/>
</dbReference>
<evidence type="ECO:0000256" key="3">
    <source>
        <dbReference type="ARBA" id="ARBA00022801"/>
    </source>
</evidence>
<keyword evidence="3 6" id="KW-0378">Hydrolase</keyword>
<sequence>MRKYSFFGLGAAVALSTISLTGCNKDQDNANQPAQLEQAQDAKAEEAYPGQSGAAKAGEWGGQPISYQEINGEKVYEGDILLTQEQVEASQGQDAGRPGSAGRTTGRWPSGVVYYTIDTALPNQARVTDAIAHWQANSPVRFVRRTTQTSYVTFRVGSGCSSNIGMIGSRQYINLASGCSTGNTIHEIGHALGLFHEQTRNDRDTYVNILTQNIQAGYEGNFTKYSGLGYGGTDYGVLDFGSIMMYGSFSFSSNGQPTITRKDGSTFNIQRTGLSAGDKSGIDAMY</sequence>
<evidence type="ECO:0000313" key="9">
    <source>
        <dbReference type="EMBL" id="WBA41778.1"/>
    </source>
</evidence>
<gene>
    <name evidence="9" type="ORF">O3303_18445</name>
</gene>
<organism evidence="9 10">
    <name type="scientific">Hymenobacter canadensis</name>
    <dbReference type="NCBI Taxonomy" id="2999067"/>
    <lineage>
        <taxon>Bacteria</taxon>
        <taxon>Pseudomonadati</taxon>
        <taxon>Bacteroidota</taxon>
        <taxon>Cytophagia</taxon>
        <taxon>Cytophagales</taxon>
        <taxon>Hymenobacteraceae</taxon>
        <taxon>Hymenobacter</taxon>
    </lineage>
</organism>
<dbReference type="PROSITE" id="PS51864">
    <property type="entry name" value="ASTACIN"/>
    <property type="match status" value="1"/>
</dbReference>
<evidence type="ECO:0000256" key="5">
    <source>
        <dbReference type="ARBA" id="ARBA00023049"/>
    </source>
</evidence>
<dbReference type="InterPro" id="IPR024079">
    <property type="entry name" value="MetalloPept_cat_dom_sf"/>
</dbReference>
<proteinExistence type="predicted"/>
<evidence type="ECO:0000256" key="4">
    <source>
        <dbReference type="ARBA" id="ARBA00022833"/>
    </source>
</evidence>